<evidence type="ECO:0000256" key="15">
    <source>
        <dbReference type="PIRNR" id="PIRNR004638"/>
    </source>
</evidence>
<dbReference type="Proteomes" id="UP000027734">
    <property type="component" value="Unassembled WGS sequence"/>
</dbReference>
<evidence type="ECO:0000313" key="17">
    <source>
        <dbReference type="Proteomes" id="UP000027734"/>
    </source>
</evidence>
<keyword evidence="5 14" id="KW-1003">Cell membrane</keyword>
<dbReference type="STRING" id="1300350.Z948_1617"/>
<evidence type="ECO:0000256" key="13">
    <source>
        <dbReference type="ARBA" id="ARBA00048390"/>
    </source>
</evidence>
<proteinExistence type="inferred from homology"/>
<gene>
    <name evidence="16" type="ORF">DSW25_01650</name>
</gene>
<evidence type="ECO:0000256" key="9">
    <source>
        <dbReference type="ARBA" id="ARBA00022989"/>
    </source>
</evidence>
<keyword evidence="12 14" id="KW-0472">Membrane</keyword>
<comment type="subcellular location">
    <subcellularLocation>
        <location evidence="1 14">Cell membrane</location>
        <topology evidence="1 14">Multi-pass membrane protein</topology>
    </subcellularLocation>
</comment>
<comment type="catalytic activity">
    <reaction evidence="13 14 15">
        <text>protoporphyrinogen IX + 3 A = protoporphyrin IX + 3 AH2</text>
        <dbReference type="Rhea" id="RHEA:62000"/>
        <dbReference type="ChEBI" id="CHEBI:13193"/>
        <dbReference type="ChEBI" id="CHEBI:17499"/>
        <dbReference type="ChEBI" id="CHEBI:57306"/>
        <dbReference type="ChEBI" id="CHEBI:57307"/>
    </reaction>
</comment>
<keyword evidence="7 14" id="KW-0812">Transmembrane</keyword>
<reference evidence="16 17" key="1">
    <citation type="submission" date="2014-01" db="EMBL/GenBank/DDBJ databases">
        <title>Sulfitobacter donghicola JCM 14565 Genome Sequencing.</title>
        <authorList>
            <person name="Lai Q."/>
            <person name="Hong Z."/>
        </authorList>
    </citation>
    <scope>NUCLEOTIDE SEQUENCE [LARGE SCALE GENOMIC DNA]</scope>
    <source>
        <strain evidence="16 17">JCM 14565</strain>
    </source>
</reference>
<dbReference type="eggNOG" id="COG1981">
    <property type="taxonomic scope" value="Bacteria"/>
</dbReference>
<dbReference type="AlphaFoldDB" id="A0A073IMC1"/>
<comment type="function">
    <text evidence="14 15">Catalyzes the oxidation of protoporphyrinogen IX to protoporphyrin IX.</text>
</comment>
<comment type="cofactor">
    <cofactor evidence="14 15">
        <name>heme b</name>
        <dbReference type="ChEBI" id="CHEBI:60344"/>
    </cofactor>
    <text evidence="14 15">Binds 1 heme b (iron(II)-protoporphyrin IX) group per subunit.</text>
</comment>
<feature type="transmembrane region" description="Helical" evidence="14">
    <location>
        <begin position="6"/>
        <end position="30"/>
    </location>
</feature>
<evidence type="ECO:0000256" key="8">
    <source>
        <dbReference type="ARBA" id="ARBA00022723"/>
    </source>
</evidence>
<comment type="caution">
    <text evidence="16">The sequence shown here is derived from an EMBL/GenBank/DDBJ whole genome shotgun (WGS) entry which is preliminary data.</text>
</comment>
<sequence>MGDFLIMAYPWVKGFHIISVISWMAALFYLPRLMVHHTEQVGLEGKTHKIFAMMEYKLAKVIMNPAMMSTWLFGLLLVATPSIVYWGDIWPWTKGASVIAMTVFHIWLMRRMRGFQRGENTVTGRQYRMMNEVPTLLMIIIVFSVTVKF</sequence>
<evidence type="ECO:0000256" key="5">
    <source>
        <dbReference type="ARBA" id="ARBA00022475"/>
    </source>
</evidence>
<keyword evidence="17" id="KW-1185">Reference proteome</keyword>
<protein>
    <recommendedName>
        <fullName evidence="4 14">Protoporphyrinogen IX oxidase</fullName>
        <shortName evidence="14">PPO</shortName>
        <ecNumber evidence="14 15">1.3.99.-</ecNumber>
    </recommendedName>
</protein>
<evidence type="ECO:0000256" key="6">
    <source>
        <dbReference type="ARBA" id="ARBA00022617"/>
    </source>
</evidence>
<evidence type="ECO:0000256" key="12">
    <source>
        <dbReference type="ARBA" id="ARBA00023136"/>
    </source>
</evidence>
<dbReference type="GO" id="GO:0005886">
    <property type="term" value="C:plasma membrane"/>
    <property type="evidence" value="ECO:0007669"/>
    <property type="project" value="UniProtKB-SubCell"/>
</dbReference>
<dbReference type="OrthoDB" id="9800824at2"/>
<feature type="transmembrane region" description="Helical" evidence="14">
    <location>
        <begin position="89"/>
        <end position="108"/>
    </location>
</feature>
<keyword evidence="11 14" id="KW-0408">Iron</keyword>
<dbReference type="GO" id="GO:0046872">
    <property type="term" value="F:metal ion binding"/>
    <property type="evidence" value="ECO:0007669"/>
    <property type="project" value="UniProtKB-UniRule"/>
</dbReference>
<accession>A0A073IMC1</accession>
<evidence type="ECO:0000256" key="11">
    <source>
        <dbReference type="ARBA" id="ARBA00023004"/>
    </source>
</evidence>
<dbReference type="Pfam" id="PF03653">
    <property type="entry name" value="UPF0093"/>
    <property type="match status" value="1"/>
</dbReference>
<evidence type="ECO:0000256" key="7">
    <source>
        <dbReference type="ARBA" id="ARBA00022692"/>
    </source>
</evidence>
<dbReference type="EMBL" id="JAMC01000001">
    <property type="protein sequence ID" value="KEJ90646.1"/>
    <property type="molecule type" value="Genomic_DNA"/>
</dbReference>
<keyword evidence="10 14" id="KW-0560">Oxidoreductase</keyword>
<name>A0A073IMC1_9RHOB</name>
<evidence type="ECO:0000256" key="1">
    <source>
        <dbReference type="ARBA" id="ARBA00004651"/>
    </source>
</evidence>
<comment type="similarity">
    <text evidence="3 14 15">Belongs to the HemJ family.</text>
</comment>
<feature type="transmembrane region" description="Helical" evidence="14">
    <location>
        <begin position="61"/>
        <end position="83"/>
    </location>
</feature>
<comment type="subunit">
    <text evidence="14">Homodimer.</text>
</comment>
<dbReference type="RefSeq" id="WP_025059024.1">
    <property type="nucleotide sequence ID" value="NZ_JAMC01000001.1"/>
</dbReference>
<feature type="transmembrane region" description="Helical" evidence="14">
    <location>
        <begin position="129"/>
        <end position="147"/>
    </location>
</feature>
<keyword evidence="8 14" id="KW-0479">Metal-binding</keyword>
<dbReference type="PIRSF" id="PIRSF004638">
    <property type="entry name" value="UCP004638"/>
    <property type="match status" value="1"/>
</dbReference>
<evidence type="ECO:0000313" key="16">
    <source>
        <dbReference type="EMBL" id="KEJ90646.1"/>
    </source>
</evidence>
<evidence type="ECO:0000256" key="10">
    <source>
        <dbReference type="ARBA" id="ARBA00023002"/>
    </source>
</evidence>
<keyword evidence="9 14" id="KW-1133">Transmembrane helix</keyword>
<evidence type="ECO:0000256" key="4">
    <source>
        <dbReference type="ARBA" id="ARBA00017504"/>
    </source>
</evidence>
<dbReference type="PANTHER" id="PTHR40255">
    <property type="entry name" value="UPF0093 MEMBRANE PROTEIN SLR1790"/>
    <property type="match status" value="1"/>
</dbReference>
<dbReference type="GO" id="GO:0006782">
    <property type="term" value="P:protoporphyrinogen IX biosynthetic process"/>
    <property type="evidence" value="ECO:0007669"/>
    <property type="project" value="UniProtKB-UniRule"/>
</dbReference>
<evidence type="ECO:0000256" key="2">
    <source>
        <dbReference type="ARBA" id="ARBA00005073"/>
    </source>
</evidence>
<evidence type="ECO:0000256" key="14">
    <source>
        <dbReference type="HAMAP-Rule" id="MF_02239"/>
    </source>
</evidence>
<dbReference type="PANTHER" id="PTHR40255:SF1">
    <property type="entry name" value="PROTOPORPHYRINOGEN IX OXIDASE"/>
    <property type="match status" value="1"/>
</dbReference>
<dbReference type="HAMAP" id="MF_02239">
    <property type="entry name" value="HemJ"/>
    <property type="match status" value="1"/>
</dbReference>
<dbReference type="EC" id="1.3.99.-" evidence="14 15"/>
<feature type="binding site" description="axial binding residue" evidence="14">
    <location>
        <position position="16"/>
    </location>
    <ligand>
        <name>heme</name>
        <dbReference type="ChEBI" id="CHEBI:30413"/>
    </ligand>
    <ligandPart>
        <name>Fe</name>
        <dbReference type="ChEBI" id="CHEBI:18248"/>
    </ligandPart>
</feature>
<comment type="pathway">
    <text evidence="2 14 15">Porphyrin-containing compound metabolism; protoporphyrin-IX biosynthesis; protoporphyrin-IX from protoporphyrinogen-IX: step 1/1.</text>
</comment>
<feature type="binding site" description="axial binding residue" evidence="14">
    <location>
        <position position="94"/>
    </location>
    <ligand>
        <name>heme</name>
        <dbReference type="ChEBI" id="CHEBI:30413"/>
    </ligand>
    <ligandPart>
        <name>Fe</name>
        <dbReference type="ChEBI" id="CHEBI:18248"/>
    </ligandPart>
</feature>
<dbReference type="UniPathway" id="UPA00251">
    <property type="reaction ID" value="UER00324"/>
</dbReference>
<dbReference type="GO" id="GO:0070818">
    <property type="term" value="F:protoporphyrinogen oxidase activity"/>
    <property type="evidence" value="ECO:0007669"/>
    <property type="project" value="UniProtKB-UniRule"/>
</dbReference>
<evidence type="ECO:0000256" key="3">
    <source>
        <dbReference type="ARBA" id="ARBA00006501"/>
    </source>
</evidence>
<organism evidence="16 17">
    <name type="scientific">Sulfitobacter donghicola DSW-25 = KCTC 12864 = JCM 14565</name>
    <dbReference type="NCBI Taxonomy" id="1300350"/>
    <lineage>
        <taxon>Bacteria</taxon>
        <taxon>Pseudomonadati</taxon>
        <taxon>Pseudomonadota</taxon>
        <taxon>Alphaproteobacteria</taxon>
        <taxon>Rhodobacterales</taxon>
        <taxon>Roseobacteraceae</taxon>
        <taxon>Sulfitobacter</taxon>
    </lineage>
</organism>
<dbReference type="InterPro" id="IPR005265">
    <property type="entry name" value="HemJ-like"/>
</dbReference>
<keyword evidence="6 14" id="KW-0349">Heme</keyword>